<reference evidence="1 2" key="1">
    <citation type="journal article" date="2017" name="Genome Biol.">
        <title>New reference genome sequences of hot pepper reveal the massive evolution of plant disease-resistance genes by retroduplication.</title>
        <authorList>
            <person name="Kim S."/>
            <person name="Park J."/>
            <person name="Yeom S.I."/>
            <person name="Kim Y.M."/>
            <person name="Seo E."/>
            <person name="Kim K.T."/>
            <person name="Kim M.S."/>
            <person name="Lee J.M."/>
            <person name="Cheong K."/>
            <person name="Shin H.S."/>
            <person name="Kim S.B."/>
            <person name="Han K."/>
            <person name="Lee J."/>
            <person name="Park M."/>
            <person name="Lee H.A."/>
            <person name="Lee H.Y."/>
            <person name="Lee Y."/>
            <person name="Oh S."/>
            <person name="Lee J.H."/>
            <person name="Choi E."/>
            <person name="Choi E."/>
            <person name="Lee S.E."/>
            <person name="Jeon J."/>
            <person name="Kim H."/>
            <person name="Choi G."/>
            <person name="Song H."/>
            <person name="Lee J."/>
            <person name="Lee S.C."/>
            <person name="Kwon J.K."/>
            <person name="Lee H.Y."/>
            <person name="Koo N."/>
            <person name="Hong Y."/>
            <person name="Kim R.W."/>
            <person name="Kang W.H."/>
            <person name="Huh J.H."/>
            <person name="Kang B.C."/>
            <person name="Yang T.J."/>
            <person name="Lee Y.H."/>
            <person name="Bennetzen J.L."/>
            <person name="Choi D."/>
        </authorList>
    </citation>
    <scope>NUCLEOTIDE SEQUENCE [LARGE SCALE GENOMIC DNA]</scope>
    <source>
        <strain evidence="2">cv. PBC81</strain>
    </source>
</reference>
<protein>
    <recommendedName>
        <fullName evidence="3">G-type lectin S-receptor-like serine/threonine-protein kinase</fullName>
    </recommendedName>
</protein>
<dbReference type="Proteomes" id="UP000224567">
    <property type="component" value="Unassembled WGS sequence"/>
</dbReference>
<evidence type="ECO:0000313" key="2">
    <source>
        <dbReference type="Proteomes" id="UP000224567"/>
    </source>
</evidence>
<reference evidence="2" key="2">
    <citation type="journal article" date="2017" name="J. Anim. Genet.">
        <title>Multiple reference genome sequences of hot pepper reveal the massive evolution of plant disease resistance genes by retroduplication.</title>
        <authorList>
            <person name="Kim S."/>
            <person name="Park J."/>
            <person name="Yeom S.-I."/>
            <person name="Kim Y.-M."/>
            <person name="Seo E."/>
            <person name="Kim K.-T."/>
            <person name="Kim M.-S."/>
            <person name="Lee J.M."/>
            <person name="Cheong K."/>
            <person name="Shin H.-S."/>
            <person name="Kim S.-B."/>
            <person name="Han K."/>
            <person name="Lee J."/>
            <person name="Park M."/>
            <person name="Lee H.-A."/>
            <person name="Lee H.-Y."/>
            <person name="Lee Y."/>
            <person name="Oh S."/>
            <person name="Lee J.H."/>
            <person name="Choi E."/>
            <person name="Choi E."/>
            <person name="Lee S.E."/>
            <person name="Jeon J."/>
            <person name="Kim H."/>
            <person name="Choi G."/>
            <person name="Song H."/>
            <person name="Lee J."/>
            <person name="Lee S.-C."/>
            <person name="Kwon J.-K."/>
            <person name="Lee H.-Y."/>
            <person name="Koo N."/>
            <person name="Hong Y."/>
            <person name="Kim R.W."/>
            <person name="Kang W.-H."/>
            <person name="Huh J.H."/>
            <person name="Kang B.-C."/>
            <person name="Yang T.-J."/>
            <person name="Lee Y.-H."/>
            <person name="Bennetzen J.L."/>
            <person name="Choi D."/>
        </authorList>
    </citation>
    <scope>NUCLEOTIDE SEQUENCE [LARGE SCALE GENOMIC DNA]</scope>
    <source>
        <strain evidence="2">cv. PBC81</strain>
    </source>
</reference>
<name>A0A2G2VNT1_CAPBA</name>
<evidence type="ECO:0000313" key="1">
    <source>
        <dbReference type="EMBL" id="PHT34622.1"/>
    </source>
</evidence>
<dbReference type="AlphaFoldDB" id="A0A2G2VNT1"/>
<dbReference type="EMBL" id="MLFT02000011">
    <property type="protein sequence ID" value="PHT34622.1"/>
    <property type="molecule type" value="Genomic_DNA"/>
</dbReference>
<accession>A0A2G2VNT1</accession>
<keyword evidence="2" id="KW-1185">Reference proteome</keyword>
<proteinExistence type="predicted"/>
<comment type="caution">
    <text evidence="1">The sequence shown here is derived from an EMBL/GenBank/DDBJ whole genome shotgun (WGS) entry which is preliminary data.</text>
</comment>
<gene>
    <name evidence="1" type="ORF">CQW23_26422</name>
</gene>
<organism evidence="1 2">
    <name type="scientific">Capsicum baccatum</name>
    <name type="common">Peruvian pepper</name>
    <dbReference type="NCBI Taxonomy" id="33114"/>
    <lineage>
        <taxon>Eukaryota</taxon>
        <taxon>Viridiplantae</taxon>
        <taxon>Streptophyta</taxon>
        <taxon>Embryophyta</taxon>
        <taxon>Tracheophyta</taxon>
        <taxon>Spermatophyta</taxon>
        <taxon>Magnoliopsida</taxon>
        <taxon>eudicotyledons</taxon>
        <taxon>Gunneridae</taxon>
        <taxon>Pentapetalae</taxon>
        <taxon>asterids</taxon>
        <taxon>lamiids</taxon>
        <taxon>Solanales</taxon>
        <taxon>Solanaceae</taxon>
        <taxon>Solanoideae</taxon>
        <taxon>Capsiceae</taxon>
        <taxon>Capsicum</taxon>
    </lineage>
</organism>
<dbReference type="STRING" id="33114.A0A2G2VNT1"/>
<sequence length="145" mass="17196">MEGNIEFLKWNKPTNHWDVVKTLNKDVCYQYRNCCSYEVSIDEDPHYWCTDGFMATSQDKWNKKDFTKGFRRITPLNYTDKDVFVKNNEQKLPDNSTYWGMLCTGFPWEQDMGMDNNCLFDLSDDTCLVYVYKTSKSRKGDRGAR</sequence>
<evidence type="ECO:0008006" key="3">
    <source>
        <dbReference type="Google" id="ProtNLM"/>
    </source>
</evidence>